<dbReference type="EMBL" id="KE344357">
    <property type="protein sequence ID" value="EXB58271.1"/>
    <property type="molecule type" value="Genomic_DNA"/>
</dbReference>
<accession>W9QYC4</accession>
<dbReference type="Proteomes" id="UP000030645">
    <property type="component" value="Unassembled WGS sequence"/>
</dbReference>
<name>W9QYC4_9ROSA</name>
<keyword evidence="3" id="KW-1185">Reference proteome</keyword>
<organism evidence="2 3">
    <name type="scientific">Morus notabilis</name>
    <dbReference type="NCBI Taxonomy" id="981085"/>
    <lineage>
        <taxon>Eukaryota</taxon>
        <taxon>Viridiplantae</taxon>
        <taxon>Streptophyta</taxon>
        <taxon>Embryophyta</taxon>
        <taxon>Tracheophyta</taxon>
        <taxon>Spermatophyta</taxon>
        <taxon>Magnoliopsida</taxon>
        <taxon>eudicotyledons</taxon>
        <taxon>Gunneridae</taxon>
        <taxon>Pentapetalae</taxon>
        <taxon>rosids</taxon>
        <taxon>fabids</taxon>
        <taxon>Rosales</taxon>
        <taxon>Moraceae</taxon>
        <taxon>Moreae</taxon>
        <taxon>Morus</taxon>
    </lineage>
</organism>
<evidence type="ECO:0000256" key="1">
    <source>
        <dbReference type="SAM" id="MobiDB-lite"/>
    </source>
</evidence>
<gene>
    <name evidence="2" type="ORF">L484_015604</name>
</gene>
<dbReference type="AlphaFoldDB" id="W9QYC4"/>
<sequence length="99" mass="11204">MDDKDRVRRGNKILTQIVKDIDVSIMWREEIGASIAKSKPVVYFRVNRWFKGKSISSYRDKIGSGGGRGRSPAPDCPHPQIASGIPALLRKDIPRYEYS</sequence>
<evidence type="ECO:0000313" key="3">
    <source>
        <dbReference type="Proteomes" id="UP000030645"/>
    </source>
</evidence>
<reference evidence="3" key="1">
    <citation type="submission" date="2013-01" db="EMBL/GenBank/DDBJ databases">
        <title>Draft Genome Sequence of a Mulberry Tree, Morus notabilis C.K. Schneid.</title>
        <authorList>
            <person name="He N."/>
            <person name="Zhao S."/>
        </authorList>
    </citation>
    <scope>NUCLEOTIDE SEQUENCE</scope>
</reference>
<protein>
    <submittedName>
        <fullName evidence="2">Uncharacterized protein</fullName>
    </submittedName>
</protein>
<feature type="region of interest" description="Disordered" evidence="1">
    <location>
        <begin position="61"/>
        <end position="82"/>
    </location>
</feature>
<evidence type="ECO:0000313" key="2">
    <source>
        <dbReference type="EMBL" id="EXB58271.1"/>
    </source>
</evidence>
<proteinExistence type="predicted"/>